<accession>A0AAD5UU83</accession>
<organism evidence="2 3">
    <name type="scientific">Meripilus lineatus</name>
    <dbReference type="NCBI Taxonomy" id="2056292"/>
    <lineage>
        <taxon>Eukaryota</taxon>
        <taxon>Fungi</taxon>
        <taxon>Dikarya</taxon>
        <taxon>Basidiomycota</taxon>
        <taxon>Agaricomycotina</taxon>
        <taxon>Agaricomycetes</taxon>
        <taxon>Polyporales</taxon>
        <taxon>Meripilaceae</taxon>
        <taxon>Meripilus</taxon>
    </lineage>
</organism>
<dbReference type="SUPFAM" id="SSF57997">
    <property type="entry name" value="Tropomyosin"/>
    <property type="match status" value="1"/>
</dbReference>
<keyword evidence="3" id="KW-1185">Reference proteome</keyword>
<evidence type="ECO:0000256" key="1">
    <source>
        <dbReference type="SAM" id="Coils"/>
    </source>
</evidence>
<dbReference type="Proteomes" id="UP001212997">
    <property type="component" value="Unassembled WGS sequence"/>
</dbReference>
<dbReference type="EMBL" id="JANAWD010000758">
    <property type="protein sequence ID" value="KAJ3476063.1"/>
    <property type="molecule type" value="Genomic_DNA"/>
</dbReference>
<feature type="coiled-coil region" evidence="1">
    <location>
        <begin position="86"/>
        <end position="134"/>
    </location>
</feature>
<protein>
    <submittedName>
        <fullName evidence="2">Uncharacterized protein</fullName>
    </submittedName>
</protein>
<dbReference type="AlphaFoldDB" id="A0AAD5UU83"/>
<keyword evidence="1" id="KW-0175">Coiled coil</keyword>
<comment type="caution">
    <text evidence="2">The sequence shown here is derived from an EMBL/GenBank/DDBJ whole genome shotgun (WGS) entry which is preliminary data.</text>
</comment>
<proteinExistence type="predicted"/>
<reference evidence="2" key="1">
    <citation type="submission" date="2022-07" db="EMBL/GenBank/DDBJ databases">
        <title>Genome Sequence of Physisporinus lineatus.</title>
        <authorList>
            <person name="Buettner E."/>
        </authorList>
    </citation>
    <scope>NUCLEOTIDE SEQUENCE</scope>
    <source>
        <strain evidence="2">VT162</strain>
    </source>
</reference>
<name>A0AAD5UU83_9APHY</name>
<feature type="coiled-coil region" evidence="1">
    <location>
        <begin position="219"/>
        <end position="268"/>
    </location>
</feature>
<gene>
    <name evidence="2" type="ORF">NLI96_g11420</name>
</gene>
<dbReference type="Gene3D" id="1.20.5.340">
    <property type="match status" value="1"/>
</dbReference>
<evidence type="ECO:0000313" key="2">
    <source>
        <dbReference type="EMBL" id="KAJ3476063.1"/>
    </source>
</evidence>
<sequence length="280" mass="30808">MNTLASIVSGEPPINPPPLSIEAQRISRINIELLEDSFITNEKISSLTTQIEQCLAVLVSQSARIHGLKGQLDSSQAECTSLRSRLAEKTKLANAYNRRIRVLEKDLSSVEEVMATLRAKLRDAKARLDALRRCVAILNYRGAARVVCTGQGGSRGYRSKLTTHPSSKLLRANSSTSKGRDEGVQEKAAIGVRGGEIAGLENEIEGMRMELGCEPEQEIEVLKEKLSEIEGKLQCLLSDFVAFGEDQIDTLENEFQVKDAAIAESENRIYDLTTEANHHS</sequence>
<evidence type="ECO:0000313" key="3">
    <source>
        <dbReference type="Proteomes" id="UP001212997"/>
    </source>
</evidence>